<dbReference type="PANTHER" id="PTHR30404:SF0">
    <property type="entry name" value="N-ACETYLMURAMOYL-L-ALANINE AMIDASE AMIC"/>
    <property type="match status" value="1"/>
</dbReference>
<accession>A0AAX2ZFR1</accession>
<protein>
    <submittedName>
        <fullName evidence="5">N-acetylmuramoyl-L-alanine amidase</fullName>
    </submittedName>
</protein>
<dbReference type="GO" id="GO:0009253">
    <property type="term" value="P:peptidoglycan catabolic process"/>
    <property type="evidence" value="ECO:0007669"/>
    <property type="project" value="InterPro"/>
</dbReference>
<dbReference type="AlphaFoldDB" id="A0AAX2ZFR1"/>
<dbReference type="Gene3D" id="3.40.630.40">
    <property type="entry name" value="Zn-dependent exopeptidases"/>
    <property type="match status" value="1"/>
</dbReference>
<keyword evidence="6" id="KW-1185">Reference proteome</keyword>
<feature type="region of interest" description="Disordered" evidence="2">
    <location>
        <begin position="26"/>
        <end position="87"/>
    </location>
</feature>
<evidence type="ECO:0000256" key="1">
    <source>
        <dbReference type="ARBA" id="ARBA00022801"/>
    </source>
</evidence>
<dbReference type="EMBL" id="CP081135">
    <property type="protein sequence ID" value="UEL47202.1"/>
    <property type="molecule type" value="Genomic_DNA"/>
</dbReference>
<feature type="signal peptide" evidence="3">
    <location>
        <begin position="1"/>
        <end position="22"/>
    </location>
</feature>
<name>A0AAX2ZFR1_9FIRM</name>
<evidence type="ECO:0000259" key="4">
    <source>
        <dbReference type="SMART" id="SM00646"/>
    </source>
</evidence>
<evidence type="ECO:0000256" key="2">
    <source>
        <dbReference type="SAM" id="MobiDB-lite"/>
    </source>
</evidence>
<evidence type="ECO:0000313" key="6">
    <source>
        <dbReference type="Proteomes" id="UP001198983"/>
    </source>
</evidence>
<dbReference type="RefSeq" id="WP_228415685.1">
    <property type="nucleotide sequence ID" value="NZ_CP081135.1"/>
</dbReference>
<proteinExistence type="predicted"/>
<organism evidence="5 6">
    <name type="scientific">Terrisporobacter hibernicus</name>
    <dbReference type="NCBI Taxonomy" id="2813371"/>
    <lineage>
        <taxon>Bacteria</taxon>
        <taxon>Bacillati</taxon>
        <taxon>Bacillota</taxon>
        <taxon>Clostridia</taxon>
        <taxon>Peptostreptococcales</taxon>
        <taxon>Peptostreptococcaceae</taxon>
        <taxon>Terrisporobacter</taxon>
    </lineage>
</organism>
<dbReference type="InterPro" id="IPR002508">
    <property type="entry name" value="MurNAc-LAA_cat"/>
</dbReference>
<evidence type="ECO:0000256" key="3">
    <source>
        <dbReference type="SAM" id="SignalP"/>
    </source>
</evidence>
<dbReference type="PANTHER" id="PTHR30404">
    <property type="entry name" value="N-ACETYLMURAMOYL-L-ALANINE AMIDASE"/>
    <property type="match status" value="1"/>
</dbReference>
<dbReference type="GO" id="GO:0008745">
    <property type="term" value="F:N-acetylmuramoyl-L-alanine amidase activity"/>
    <property type="evidence" value="ECO:0007669"/>
    <property type="project" value="InterPro"/>
</dbReference>
<dbReference type="KEGG" id="tem:JW646_16445"/>
<keyword evidence="1" id="KW-0378">Hydrolase</keyword>
<feature type="chain" id="PRO_5043724297" evidence="3">
    <location>
        <begin position="23"/>
        <end position="260"/>
    </location>
</feature>
<dbReference type="Proteomes" id="UP001198983">
    <property type="component" value="Chromosome"/>
</dbReference>
<dbReference type="Pfam" id="PF01520">
    <property type="entry name" value="Amidase_3"/>
    <property type="match status" value="1"/>
</dbReference>
<dbReference type="CDD" id="cd02696">
    <property type="entry name" value="MurNAc-LAA"/>
    <property type="match status" value="1"/>
</dbReference>
<dbReference type="SMART" id="SM00646">
    <property type="entry name" value="Ami_3"/>
    <property type="match status" value="1"/>
</dbReference>
<evidence type="ECO:0000313" key="5">
    <source>
        <dbReference type="EMBL" id="UEL47202.1"/>
    </source>
</evidence>
<dbReference type="GO" id="GO:0030288">
    <property type="term" value="C:outer membrane-bounded periplasmic space"/>
    <property type="evidence" value="ECO:0007669"/>
    <property type="project" value="TreeGrafter"/>
</dbReference>
<feature type="domain" description="MurNAc-LAA" evidence="4">
    <location>
        <begin position="138"/>
        <end position="256"/>
    </location>
</feature>
<sequence>MKKKIILLFVAVSMLAFITGCAKTNSVENKDEQKNKVEDTQSDKNNDSDKDDNSKINIVIDPGHSSTGTSGNEPVSPDSSKTKLKDGLGATGAFTNIPEHKTTMSVASLLKKELESKGYNVVLTKSDVAESKSNIERAEVGNKNNADLVVRIHGDSCEDSSVKGASMHVPAKNEYTSSFYKISKSYGTKILNTYVKEVGIKDRGVIERDDLTGFNWSKVPVVLIEMGFLSNKEDDTFVSNTKNHPKIAKAIADGINKCFE</sequence>
<dbReference type="SUPFAM" id="SSF53187">
    <property type="entry name" value="Zn-dependent exopeptidases"/>
    <property type="match status" value="1"/>
</dbReference>
<dbReference type="PROSITE" id="PS51257">
    <property type="entry name" value="PROKAR_LIPOPROTEIN"/>
    <property type="match status" value="1"/>
</dbReference>
<dbReference type="InterPro" id="IPR050695">
    <property type="entry name" value="N-acetylmuramoyl_amidase_3"/>
</dbReference>
<feature type="compositionally biased region" description="Basic and acidic residues" evidence="2">
    <location>
        <begin position="28"/>
        <end position="54"/>
    </location>
</feature>
<keyword evidence="3" id="KW-0732">Signal</keyword>
<gene>
    <name evidence="5" type="ORF">JW646_16445</name>
</gene>
<feature type="compositionally biased region" description="Polar residues" evidence="2">
    <location>
        <begin position="64"/>
        <end position="79"/>
    </location>
</feature>
<reference evidence="5 6" key="1">
    <citation type="journal article" date="2023" name="Int. J. Syst. Evol. Microbiol.">
        <title>Terrisporobacter hibernicus sp. nov., isolated from bovine faeces in Northern Ireland.</title>
        <authorList>
            <person name="Mitchell M."/>
            <person name="Nguyen S.V."/>
            <person name="Connor M."/>
            <person name="Fairley D.J."/>
            <person name="Donoghue O."/>
            <person name="Marshall H."/>
            <person name="Koolman L."/>
            <person name="McMullan G."/>
            <person name="Schaffer K.E."/>
            <person name="McGrath J.W."/>
            <person name="Fanning S."/>
        </authorList>
    </citation>
    <scope>NUCLEOTIDE SEQUENCE [LARGE SCALE GENOMIC DNA]</scope>
    <source>
        <strain evidence="5 6">MCA3</strain>
    </source>
</reference>